<dbReference type="eggNOG" id="ENOG502S1AZ">
    <property type="taxonomic scope" value="Eukaryota"/>
</dbReference>
<comment type="caution">
    <text evidence="2">The sequence shown here is derived from an EMBL/GenBank/DDBJ whole genome shotgun (WGS) entry which is preliminary data.</text>
</comment>
<dbReference type="InterPro" id="IPR052519">
    <property type="entry name" value="Euk-type_GlcNAc_Kinase"/>
</dbReference>
<accession>K1W1B7</accession>
<reference evidence="2 3" key="1">
    <citation type="journal article" date="2012" name="Eukaryot. Cell">
        <title>Genome sequence of the Trichosporon asahii environmental strain CBS 8904.</title>
        <authorList>
            <person name="Yang R.Y."/>
            <person name="Li H.T."/>
            <person name="Zhu H."/>
            <person name="Zhou G.P."/>
            <person name="Wang M."/>
            <person name="Wang L."/>
        </authorList>
    </citation>
    <scope>NUCLEOTIDE SEQUENCE [LARGE SCALE GENOMIC DNA]</scope>
    <source>
        <strain evidence="2 3">CBS 8904</strain>
    </source>
</reference>
<gene>
    <name evidence="2" type="ORF">A1Q2_03018</name>
</gene>
<dbReference type="OMA" id="CGNCATL"/>
<evidence type="ECO:0000256" key="1">
    <source>
        <dbReference type="SAM" id="MobiDB-lite"/>
    </source>
</evidence>
<dbReference type="OrthoDB" id="311172at2759"/>
<sequence length="491" mass="52257">MSLHPLPPRAVPLSEVAGDHPRLILCADGGGSKVMVVVRAADGTEVRGTSGPCNVGTELAGGATVDHGLAWLSALLPRYLHRSNWISSVLPDSPANRSAVAPLPSASLRRLTALLPSSPPPTSPEGFQLPQLQPQLPPAVQHLRNSSPAPSGANTPRIKLPPMTKSLFAYCWIALAGIQSEDDSERFKPYVSNALHVPTERIFMGNDVNLLAAPALLMSGIDHVVALVCGTGTGARTIKVETKAELPPSPPVEARDAGDSGESDGSRPTTPKVRSLPIEDAGQTRGWGYMIDDEGSAYWIGRLAMRYLLTQRDRENSPLIHSGELPKRGPLYRDLMEYFDIKDPADLIRIVALMEPDFVEGLGIGEASAKRNAYLAGAARVVFKWAFPDEGGVTISTPEEEEAHKAATAIAREAVRPVAELVTLALGDRTIVRPESTALDLGGGLMNSKGYVQLLLDALRSDDIVFRNVLVVDDAAGEGAKALAAVIFGNN</sequence>
<dbReference type="Gene3D" id="3.30.420.40">
    <property type="match status" value="2"/>
</dbReference>
<dbReference type="HOGENOM" id="CLU_016274_7_0_1"/>
<name>K1W1B7_TRIAC</name>
<keyword evidence="3" id="KW-1185">Reference proteome</keyword>
<protein>
    <recommendedName>
        <fullName evidence="4">Phosphotransferase</fullName>
    </recommendedName>
</protein>
<evidence type="ECO:0000313" key="3">
    <source>
        <dbReference type="Proteomes" id="UP000006757"/>
    </source>
</evidence>
<dbReference type="InParanoid" id="K1W1B7"/>
<dbReference type="Proteomes" id="UP000006757">
    <property type="component" value="Unassembled WGS sequence"/>
</dbReference>
<dbReference type="SUPFAM" id="SSF53067">
    <property type="entry name" value="Actin-like ATPase domain"/>
    <property type="match status" value="1"/>
</dbReference>
<dbReference type="PANTHER" id="PTHR43190">
    <property type="entry name" value="N-ACETYL-D-GLUCOSAMINE KINASE"/>
    <property type="match status" value="1"/>
</dbReference>
<dbReference type="EMBL" id="AMBO01000277">
    <property type="protein sequence ID" value="EKD02788.1"/>
    <property type="molecule type" value="Genomic_DNA"/>
</dbReference>
<evidence type="ECO:0000313" key="2">
    <source>
        <dbReference type="EMBL" id="EKD02788.1"/>
    </source>
</evidence>
<dbReference type="PANTHER" id="PTHR43190:SF3">
    <property type="entry name" value="N-ACETYL-D-GLUCOSAMINE KINASE"/>
    <property type="match status" value="1"/>
</dbReference>
<proteinExistence type="predicted"/>
<dbReference type="AlphaFoldDB" id="K1W1B7"/>
<evidence type="ECO:0008006" key="4">
    <source>
        <dbReference type="Google" id="ProtNLM"/>
    </source>
</evidence>
<feature type="region of interest" description="Disordered" evidence="1">
    <location>
        <begin position="242"/>
        <end position="278"/>
    </location>
</feature>
<dbReference type="STRING" id="1220162.K1W1B7"/>
<dbReference type="InterPro" id="IPR043129">
    <property type="entry name" value="ATPase_NBD"/>
</dbReference>
<organism evidence="2 3">
    <name type="scientific">Trichosporon asahii var. asahii (strain CBS 8904)</name>
    <name type="common">Yeast</name>
    <dbReference type="NCBI Taxonomy" id="1220162"/>
    <lineage>
        <taxon>Eukaryota</taxon>
        <taxon>Fungi</taxon>
        <taxon>Dikarya</taxon>
        <taxon>Basidiomycota</taxon>
        <taxon>Agaricomycotina</taxon>
        <taxon>Tremellomycetes</taxon>
        <taxon>Trichosporonales</taxon>
        <taxon>Trichosporonaceae</taxon>
        <taxon>Trichosporon</taxon>
    </lineage>
</organism>